<protein>
    <submittedName>
        <fullName evidence="1">Uncharacterized protein</fullName>
    </submittedName>
</protein>
<accession>A0A410M9P7</accession>
<dbReference type="KEGG" id="hli:HLI_03770"/>
<dbReference type="OrthoDB" id="2972309at2"/>
<proteinExistence type="predicted"/>
<gene>
    <name evidence="1" type="ORF">HLI_03770</name>
</gene>
<dbReference type="RefSeq" id="WP_128523140.1">
    <property type="nucleotide sequence ID" value="NZ_CANLVY010000003.1"/>
</dbReference>
<evidence type="ECO:0000313" key="2">
    <source>
        <dbReference type="Proteomes" id="UP000287756"/>
    </source>
</evidence>
<reference evidence="1 2" key="1">
    <citation type="submission" date="2018-01" db="EMBL/GenBank/DDBJ databases">
        <title>The whole genome sequencing and assembly of Halobacillus litoralis ERB031 strain.</title>
        <authorList>
            <person name="Lee S.-J."/>
            <person name="Park M.-K."/>
            <person name="Kim J.-Y."/>
            <person name="Lee Y.-J."/>
            <person name="Yi H."/>
            <person name="Bahn Y.-S."/>
            <person name="Kim J.F."/>
            <person name="Lee D.-W."/>
        </authorList>
    </citation>
    <scope>NUCLEOTIDE SEQUENCE [LARGE SCALE GENOMIC DNA]</scope>
    <source>
        <strain evidence="1 2">ERB 031</strain>
    </source>
</reference>
<evidence type="ECO:0000313" key="1">
    <source>
        <dbReference type="EMBL" id="QAS51396.1"/>
    </source>
</evidence>
<organism evidence="1 2">
    <name type="scientific">Halobacillus litoralis</name>
    <dbReference type="NCBI Taxonomy" id="45668"/>
    <lineage>
        <taxon>Bacteria</taxon>
        <taxon>Bacillati</taxon>
        <taxon>Bacillota</taxon>
        <taxon>Bacilli</taxon>
        <taxon>Bacillales</taxon>
        <taxon>Bacillaceae</taxon>
        <taxon>Halobacillus</taxon>
    </lineage>
</organism>
<dbReference type="EMBL" id="CP026118">
    <property type="protein sequence ID" value="QAS51396.1"/>
    <property type="molecule type" value="Genomic_DNA"/>
</dbReference>
<name>A0A410M9P7_9BACI</name>
<sequence>MAFTYGKGELIEDLQEVFAKHNVQSIQVKEPGTLFFIEEDGSLTIGTKASIYSFERHPDEKGGVKFKVINGGSTKK</sequence>
<dbReference type="Proteomes" id="UP000287756">
    <property type="component" value="Chromosome"/>
</dbReference>
<dbReference type="AlphaFoldDB" id="A0A410M9P7"/>